<dbReference type="InterPro" id="IPR027417">
    <property type="entry name" value="P-loop_NTPase"/>
</dbReference>
<dbReference type="Gene3D" id="1.20.1560.10">
    <property type="entry name" value="ABC transporter type 1, transmembrane domain"/>
    <property type="match status" value="1"/>
</dbReference>
<evidence type="ECO:0000256" key="1">
    <source>
        <dbReference type="ARBA" id="ARBA00004651"/>
    </source>
</evidence>
<keyword evidence="6 7" id="KW-0472">Membrane</keyword>
<reference evidence="10 11" key="1">
    <citation type="submission" date="2015-09" db="EMBL/GenBank/DDBJ databases">
        <authorList>
            <consortium name="Swine Surveillance"/>
        </authorList>
    </citation>
    <scope>NUCLEOTIDE SEQUENCE [LARGE SCALE GENOMIC DNA]</scope>
    <source>
        <strain evidence="10 11">CECT 7648</strain>
    </source>
</reference>
<dbReference type="SMART" id="SM00382">
    <property type="entry name" value="AAA"/>
    <property type="match status" value="1"/>
</dbReference>
<evidence type="ECO:0000256" key="2">
    <source>
        <dbReference type="ARBA" id="ARBA00022692"/>
    </source>
</evidence>
<dbReference type="InterPro" id="IPR017871">
    <property type="entry name" value="ABC_transporter-like_CS"/>
</dbReference>
<dbReference type="InterPro" id="IPR003593">
    <property type="entry name" value="AAA+_ATPase"/>
</dbReference>
<evidence type="ECO:0000313" key="11">
    <source>
        <dbReference type="Proteomes" id="UP000054935"/>
    </source>
</evidence>
<dbReference type="PROSITE" id="PS50893">
    <property type="entry name" value="ABC_TRANSPORTER_2"/>
    <property type="match status" value="1"/>
</dbReference>
<dbReference type="Pfam" id="PF00664">
    <property type="entry name" value="ABC_membrane"/>
    <property type="match status" value="1"/>
</dbReference>
<keyword evidence="5 7" id="KW-1133">Transmembrane helix</keyword>
<feature type="transmembrane region" description="Helical" evidence="7">
    <location>
        <begin position="137"/>
        <end position="158"/>
    </location>
</feature>
<dbReference type="InterPro" id="IPR011527">
    <property type="entry name" value="ABC1_TM_dom"/>
</dbReference>
<dbReference type="GO" id="GO:0016887">
    <property type="term" value="F:ATP hydrolysis activity"/>
    <property type="evidence" value="ECO:0007669"/>
    <property type="project" value="InterPro"/>
</dbReference>
<dbReference type="PROSITE" id="PS50929">
    <property type="entry name" value="ABC_TM1F"/>
    <property type="match status" value="1"/>
</dbReference>
<dbReference type="CDD" id="cd18782">
    <property type="entry name" value="ABC_6TM_PrtD_LapB_HlyB_like"/>
    <property type="match status" value="1"/>
</dbReference>
<evidence type="ECO:0000259" key="9">
    <source>
        <dbReference type="PROSITE" id="PS50929"/>
    </source>
</evidence>
<dbReference type="Pfam" id="PF00005">
    <property type="entry name" value="ABC_tran"/>
    <property type="match status" value="1"/>
</dbReference>
<feature type="domain" description="ABC transporter" evidence="8">
    <location>
        <begin position="342"/>
        <end position="552"/>
    </location>
</feature>
<evidence type="ECO:0000256" key="7">
    <source>
        <dbReference type="SAM" id="Phobius"/>
    </source>
</evidence>
<dbReference type="OrthoDB" id="9808328at2"/>
<proteinExistence type="predicted"/>
<dbReference type="Proteomes" id="UP000054935">
    <property type="component" value="Unassembled WGS sequence"/>
</dbReference>
<dbReference type="InterPro" id="IPR003439">
    <property type="entry name" value="ABC_transporter-like_ATP-bd"/>
</dbReference>
<dbReference type="InterPro" id="IPR036640">
    <property type="entry name" value="ABC1_TM_sf"/>
</dbReference>
<protein>
    <submittedName>
        <fullName evidence="10">RTX-I toxin determinant B</fullName>
    </submittedName>
</protein>
<dbReference type="RefSeq" id="WP_058248309.1">
    <property type="nucleotide sequence ID" value="NZ_CYSE01000005.1"/>
</dbReference>
<dbReference type="GO" id="GO:0015421">
    <property type="term" value="F:ABC-type oligopeptide transporter activity"/>
    <property type="evidence" value="ECO:0007669"/>
    <property type="project" value="TreeGrafter"/>
</dbReference>
<dbReference type="AlphaFoldDB" id="A0A0P1GFE8"/>
<dbReference type="InterPro" id="IPR039421">
    <property type="entry name" value="Type_1_exporter"/>
</dbReference>
<dbReference type="STRING" id="441103.TRN7648_02814"/>
<dbReference type="SUPFAM" id="SSF52540">
    <property type="entry name" value="P-loop containing nucleoside triphosphate hydrolases"/>
    <property type="match status" value="1"/>
</dbReference>
<dbReference type="EMBL" id="CYSE01000005">
    <property type="protein sequence ID" value="CUH80096.1"/>
    <property type="molecule type" value="Genomic_DNA"/>
</dbReference>
<gene>
    <name evidence="10" type="primary">apxIB_2</name>
    <name evidence="10" type="ORF">TRN7648_02814</name>
</gene>
<dbReference type="Gene3D" id="3.40.50.300">
    <property type="entry name" value="P-loop containing nucleotide triphosphate hydrolases"/>
    <property type="match status" value="1"/>
</dbReference>
<feature type="transmembrane region" description="Helical" evidence="7">
    <location>
        <begin position="26"/>
        <end position="52"/>
    </location>
</feature>
<evidence type="ECO:0000256" key="5">
    <source>
        <dbReference type="ARBA" id="ARBA00022989"/>
    </source>
</evidence>
<keyword evidence="4" id="KW-0067">ATP-binding</keyword>
<evidence type="ECO:0000256" key="3">
    <source>
        <dbReference type="ARBA" id="ARBA00022741"/>
    </source>
</evidence>
<feature type="transmembrane region" description="Helical" evidence="7">
    <location>
        <begin position="164"/>
        <end position="184"/>
    </location>
</feature>
<keyword evidence="2 7" id="KW-0812">Transmembrane</keyword>
<dbReference type="GO" id="GO:0005886">
    <property type="term" value="C:plasma membrane"/>
    <property type="evidence" value="ECO:0007669"/>
    <property type="project" value="UniProtKB-SubCell"/>
</dbReference>
<dbReference type="PANTHER" id="PTHR43394:SF1">
    <property type="entry name" value="ATP-BINDING CASSETTE SUB-FAMILY B MEMBER 10, MITOCHONDRIAL"/>
    <property type="match status" value="1"/>
</dbReference>
<feature type="transmembrane region" description="Helical" evidence="7">
    <location>
        <begin position="64"/>
        <end position="93"/>
    </location>
</feature>
<evidence type="ECO:0000256" key="6">
    <source>
        <dbReference type="ARBA" id="ARBA00023136"/>
    </source>
</evidence>
<evidence type="ECO:0000256" key="4">
    <source>
        <dbReference type="ARBA" id="ARBA00022840"/>
    </source>
</evidence>
<feature type="domain" description="ABC transmembrane type-1" evidence="9">
    <location>
        <begin position="30"/>
        <end position="309"/>
    </location>
</feature>
<feature type="transmembrane region" description="Helical" evidence="7">
    <location>
        <begin position="261"/>
        <end position="289"/>
    </location>
</feature>
<keyword evidence="11" id="KW-1185">Reference proteome</keyword>
<comment type="subcellular location">
    <subcellularLocation>
        <location evidence="1">Cell membrane</location>
        <topology evidence="1">Multi-pass membrane protein</topology>
    </subcellularLocation>
</comment>
<dbReference type="GO" id="GO:0005524">
    <property type="term" value="F:ATP binding"/>
    <property type="evidence" value="ECO:0007669"/>
    <property type="project" value="UniProtKB-KW"/>
</dbReference>
<dbReference type="PANTHER" id="PTHR43394">
    <property type="entry name" value="ATP-DEPENDENT PERMEASE MDL1, MITOCHONDRIAL"/>
    <property type="match status" value="1"/>
</dbReference>
<dbReference type="PROSITE" id="PS00211">
    <property type="entry name" value="ABC_TRANSPORTER_1"/>
    <property type="match status" value="1"/>
</dbReference>
<name>A0A0P1GFE8_9RHOB</name>
<accession>A0A0P1GFE8</accession>
<organism evidence="10 11">
    <name type="scientific">Tropicibacter naphthalenivorans</name>
    <dbReference type="NCBI Taxonomy" id="441103"/>
    <lineage>
        <taxon>Bacteria</taxon>
        <taxon>Pseudomonadati</taxon>
        <taxon>Pseudomonadota</taxon>
        <taxon>Alphaproteobacteria</taxon>
        <taxon>Rhodobacterales</taxon>
        <taxon>Roseobacteraceae</taxon>
        <taxon>Tropicibacter</taxon>
    </lineage>
</organism>
<sequence>MSGNNDKDREIPLSWFTKSLWKYAPLYIELVFLAICLRLIGLVEPFIFQVIIDRILPFQREASLIVVVAIFAAVSVFQVGFEVLSGLLGLLTANRVTREFGMRIFDHLFKLPFSHFRKWSVGETIARISETDTIRNFLVGTTTGVFLDLMFVVIYLGVLLSLSVPLTMIVLAALPLQALIYFAFGPFLRQRLRVQFDAGARHQTQMVENISGIAAVKALSAEAKMLGRLDDTLGQSLRASYRVGLLRIFSSKLTFMVERGVTISIIFVGANLVFAGAITLGQLIAFHLLAEKVTAPIANFSKLWESWQNIKVSRQRLGDIVNSPKEPFGALPRLSPDIEPRLRFDKVSFAYVPGAPILREFSFEAAPCTLTLVVGPSGIGKSTFGRLASGIDVPSEGKVLLGGEDIAGYEPHDVRSKVAYIPQEPYLFSGTLRDNLLIGSEDATEDDIRDALRTAAADTLVARLPMGLDTDVGERGSALSGGQRQRIAIARSLLKRPKVIILDEPTSALDDVAQRTMAAELERLTQTTTLIIITHRPDVFAAPDQVVDFESLS</sequence>
<keyword evidence="3" id="KW-0547">Nucleotide-binding</keyword>
<dbReference type="SUPFAM" id="SSF90123">
    <property type="entry name" value="ABC transporter transmembrane region"/>
    <property type="match status" value="1"/>
</dbReference>
<evidence type="ECO:0000313" key="10">
    <source>
        <dbReference type="EMBL" id="CUH80096.1"/>
    </source>
</evidence>
<evidence type="ECO:0000259" key="8">
    <source>
        <dbReference type="PROSITE" id="PS50893"/>
    </source>
</evidence>